<dbReference type="EMBL" id="AYSA01000568">
    <property type="protein sequence ID" value="ESZ90874.1"/>
    <property type="molecule type" value="Genomic_DNA"/>
</dbReference>
<name>W9C7N2_SCLBF</name>
<reference evidence="4 5" key="1">
    <citation type="journal article" date="2014" name="Genome Announc.">
        <title>Draft genome sequence of Sclerotinia borealis, a psychrophilic plant pathogenic fungus.</title>
        <authorList>
            <person name="Mardanov A.V."/>
            <person name="Beletsky A.V."/>
            <person name="Kadnikov V.V."/>
            <person name="Ignatov A.N."/>
            <person name="Ravin N.V."/>
        </authorList>
    </citation>
    <scope>NUCLEOTIDE SEQUENCE [LARGE SCALE GENOMIC DNA]</scope>
    <source>
        <strain evidence="5">F-4157</strain>
    </source>
</reference>
<dbReference type="Pfam" id="PF03097">
    <property type="entry name" value="BRO1"/>
    <property type="match status" value="1"/>
</dbReference>
<dbReference type="InterPro" id="IPR004328">
    <property type="entry name" value="BRO1_dom"/>
</dbReference>
<feature type="region of interest" description="Disordered" evidence="2">
    <location>
        <begin position="798"/>
        <end position="833"/>
    </location>
</feature>
<dbReference type="CDD" id="cd09241">
    <property type="entry name" value="BRO1_ScRim20-like"/>
    <property type="match status" value="1"/>
</dbReference>
<dbReference type="InterPro" id="IPR038499">
    <property type="entry name" value="BRO1_sf"/>
</dbReference>
<evidence type="ECO:0000256" key="1">
    <source>
        <dbReference type="ARBA" id="ARBA00038154"/>
    </source>
</evidence>
<dbReference type="GO" id="GO:0005768">
    <property type="term" value="C:endosome"/>
    <property type="evidence" value="ECO:0007669"/>
    <property type="project" value="TreeGrafter"/>
</dbReference>
<evidence type="ECO:0000313" key="5">
    <source>
        <dbReference type="Proteomes" id="UP000019487"/>
    </source>
</evidence>
<comment type="similarity">
    <text evidence="1">Belongs to the palA/RIM20 family.</text>
</comment>
<dbReference type="InterPro" id="IPR025304">
    <property type="entry name" value="ALIX_V_dom"/>
</dbReference>
<feature type="compositionally biased region" description="Polar residues" evidence="2">
    <location>
        <begin position="815"/>
        <end position="825"/>
    </location>
</feature>
<feature type="compositionally biased region" description="Gly residues" evidence="2">
    <location>
        <begin position="798"/>
        <end position="807"/>
    </location>
</feature>
<dbReference type="Pfam" id="PF13949">
    <property type="entry name" value="ALIX_LYPXL_bnd"/>
    <property type="match status" value="1"/>
</dbReference>
<dbReference type="STRING" id="1432307.W9C7N2"/>
<comment type="caution">
    <text evidence="4">The sequence shown here is derived from an EMBL/GenBank/DDBJ whole genome shotgun (WGS) entry which is preliminary data.</text>
</comment>
<proteinExistence type="inferred from homology"/>
<protein>
    <recommendedName>
        <fullName evidence="3">BRO1 domain-containing protein</fullName>
    </recommendedName>
</protein>
<dbReference type="HOGENOM" id="CLU_007181_0_0_1"/>
<dbReference type="Proteomes" id="UP000019487">
    <property type="component" value="Unassembled WGS sequence"/>
</dbReference>
<dbReference type="CDD" id="cd09236">
    <property type="entry name" value="V_AnPalA_UmRIM20_like"/>
    <property type="match status" value="1"/>
</dbReference>
<feature type="domain" description="BRO1" evidence="3">
    <location>
        <begin position="1"/>
        <end position="362"/>
    </location>
</feature>
<dbReference type="SMART" id="SM01041">
    <property type="entry name" value="BRO1"/>
    <property type="match status" value="1"/>
</dbReference>
<dbReference type="Gene3D" id="1.25.40.280">
    <property type="entry name" value="alix/aip1 like domains"/>
    <property type="match status" value="1"/>
</dbReference>
<dbReference type="PANTHER" id="PTHR23030">
    <property type="entry name" value="PCD6 INTERACTING PROTEIN-RELATED"/>
    <property type="match status" value="1"/>
</dbReference>
<organism evidence="4 5">
    <name type="scientific">Sclerotinia borealis (strain F-4128)</name>
    <dbReference type="NCBI Taxonomy" id="1432307"/>
    <lineage>
        <taxon>Eukaryota</taxon>
        <taxon>Fungi</taxon>
        <taxon>Dikarya</taxon>
        <taxon>Ascomycota</taxon>
        <taxon>Pezizomycotina</taxon>
        <taxon>Leotiomycetes</taxon>
        <taxon>Helotiales</taxon>
        <taxon>Sclerotiniaceae</taxon>
        <taxon>Sclerotinia</taxon>
    </lineage>
</organism>
<evidence type="ECO:0000256" key="2">
    <source>
        <dbReference type="SAM" id="MobiDB-lite"/>
    </source>
</evidence>
<keyword evidence="5" id="KW-1185">Reference proteome</keyword>
<sequence length="833" mass="92633">MFKQDLEVIDALRRDAIHVREPHISGIRKISAYAGQLSWLGGKFPIDIGVEFSWYPALGYHTDRPIVENNLKFELANIMFNLAALYSQLAMSSNRMNTDGLKVACNYFALAAGVLKHLKTEIIPELRTSPPDDMDDHTLDSLQYLMLAQAQECFWQKAVIDGYKDASIAKLASKVSDLYAEAGDCGVQSEAISAEWIHHSTAKHHHFAAAAQYRMACDCLEKRKYGEEVARLRDSISCVDEALKEQRYINKMVLEDLQGLKLKVTEDLKRAEKDNDLIYLNPVPLKSQLKTLERANMVSAKIPKEVSEPMTFLGDHKEFGPLLFSKLVPFAVHVAASIYEERRDRIVNNNIIDELEILTTRIHDTLRSLSLPGSLQALEKPLGLPPTLLSHAEELRQADAVGRIHRTFSDAAKLKATDEGIFLEAKELLQSEASENERFLRKFGSDRWSRLDSRSAAPKLYTQVDEIEGYFKSAASSDQVVIDRFHEYEPILEILTGSDHDIGNFVPSSRRVTILPKLEGEVSKVRNSLNEISRLESRRRRKIEALRGKTKKDDINHSILTEAARLEREYPSTPIVPAHFEDFFEQRLSHNYGIDLASLKSETEEQENLLQQLEIANVSFTKARAGDTSTREREQALQKLEMAYYKYKEIVNNVDGGRKFYNDLAKIVGRFRDGCKAFVGERREEGRRAEADLSMPLAPMSNLSLHHSQPIVHHAPPPPQPVIPVQMQGNESLPPPRRGISPIQAPVPQRASLQSTPVNVASGGGGGVGQMPGAFGSSVNMGMGGGGGTWNPELGIKFGGGGGGGVGQNPEGASGPTQPKQTTWDPSLGLRFG</sequence>
<dbReference type="PANTHER" id="PTHR23030:SF39">
    <property type="entry name" value="PROGRAMMED CELL DEATH 6-INTERACTING PROTEIN"/>
    <property type="match status" value="1"/>
</dbReference>
<dbReference type="Gene3D" id="1.20.120.560">
    <property type="entry name" value="alix/aip1 in complex with the ypdl late domain"/>
    <property type="match status" value="1"/>
</dbReference>
<accession>W9C7N2</accession>
<dbReference type="OrthoDB" id="64867at2759"/>
<dbReference type="Gene3D" id="1.20.140.50">
    <property type="entry name" value="alix/aip1 like domains"/>
    <property type="match status" value="1"/>
</dbReference>
<evidence type="ECO:0000259" key="3">
    <source>
        <dbReference type="PROSITE" id="PS51180"/>
    </source>
</evidence>
<dbReference type="PROSITE" id="PS51180">
    <property type="entry name" value="BRO1"/>
    <property type="match status" value="1"/>
</dbReference>
<evidence type="ECO:0000313" key="4">
    <source>
        <dbReference type="EMBL" id="ESZ90874.1"/>
    </source>
</evidence>
<dbReference type="AlphaFoldDB" id="W9C7N2"/>
<gene>
    <name evidence="4" type="ORF">SBOR_8743</name>
</gene>